<dbReference type="KEGG" id="bfu:BCIN_05g07860"/>
<feature type="compositionally biased region" description="Polar residues" evidence="1">
    <location>
        <begin position="11"/>
        <end position="22"/>
    </location>
</feature>
<dbReference type="Proteomes" id="UP000001798">
    <property type="component" value="Chromosome 5"/>
</dbReference>
<reference evidence="2 3" key="3">
    <citation type="journal article" date="2017" name="Mol. Plant Pathol.">
        <title>A gapless genome sequence of the fungus Botrytis cinerea.</title>
        <authorList>
            <person name="Van Kan J.A."/>
            <person name="Stassen J.H."/>
            <person name="Mosbach A."/>
            <person name="Van Der Lee T.A."/>
            <person name="Faino L."/>
            <person name="Farmer A.D."/>
            <person name="Papasotiriou D.G."/>
            <person name="Zhou S."/>
            <person name="Seidl M.F."/>
            <person name="Cottam E."/>
            <person name="Edel D."/>
            <person name="Hahn M."/>
            <person name="Schwartz D.C."/>
            <person name="Dietrich R.A."/>
            <person name="Widdison S."/>
            <person name="Scalliet G."/>
        </authorList>
    </citation>
    <scope>NUCLEOTIDE SEQUENCE [LARGE SCALE GENOMIC DNA]</scope>
    <source>
        <strain evidence="2 3">B05.10</strain>
    </source>
</reference>
<feature type="region of interest" description="Disordered" evidence="1">
    <location>
        <begin position="1"/>
        <end position="30"/>
    </location>
</feature>
<gene>
    <name evidence="2" type="ORF">BCIN_05g07860</name>
</gene>
<sequence length="429" mass="49621">MPHPPLPGPSSYYQRKSQYSNKSLEKNSKPGVRQTGIEFLQHAMAICTFKHLQHYIKTTGGIPNNWNSHTDDSDDFDADCEDFGYEPKHLEEILTDVISEPDLKQRAIEFELKDSILERLPNEIRQMVFVFCGRDSFCSADQGPRLLEALRGQPLAYTHALSIFKRLNSYELDVELKTRTSEIPYNVHDMIGLMKVDKTPRNISPQSNLNDSELAESDLKLTLHGHISEDIKHYGDFWASTPSIVLYDLVRQLHSADRIRDVEFDQETSLSTEWRSRIILCQNDQGDWTFLKNFLSVVPCRRVKRVIVQLPNPENYRLNAASKYDKYYRDNYHESYRAKQDAFVLAVIESISQKVGVRGVVLGRSKDSLSGFCIWESPEGEYMNWHHDVIEPWALRGGFGKTFLDYENNFLELSECGKRRCFVVKNRHG</sequence>
<keyword evidence="3" id="KW-1185">Reference proteome</keyword>
<evidence type="ECO:0000313" key="2">
    <source>
        <dbReference type="EMBL" id="ATZ50435.1"/>
    </source>
</evidence>
<dbReference type="GeneID" id="5431199"/>
<reference evidence="2 3" key="2">
    <citation type="journal article" date="2012" name="Eukaryot. Cell">
        <title>Genome update of Botrytis cinerea strains B05.10 and T4.</title>
        <authorList>
            <person name="Staats M."/>
            <person name="van Kan J.A."/>
        </authorList>
    </citation>
    <scope>NUCLEOTIDE SEQUENCE [LARGE SCALE GENOMIC DNA]</scope>
    <source>
        <strain evidence="2 3">B05.10</strain>
    </source>
</reference>
<reference evidence="2 3" key="1">
    <citation type="journal article" date="2011" name="PLoS Genet.">
        <title>Genomic analysis of the necrotrophic fungal pathogens Sclerotinia sclerotiorum and Botrytis cinerea.</title>
        <authorList>
            <person name="Amselem J."/>
            <person name="Cuomo C.A."/>
            <person name="van Kan J.A."/>
            <person name="Viaud M."/>
            <person name="Benito E.P."/>
            <person name="Couloux A."/>
            <person name="Coutinho P.M."/>
            <person name="de Vries R.P."/>
            <person name="Dyer P.S."/>
            <person name="Fillinger S."/>
            <person name="Fournier E."/>
            <person name="Gout L."/>
            <person name="Hahn M."/>
            <person name="Kohn L."/>
            <person name="Lapalu N."/>
            <person name="Plummer K.M."/>
            <person name="Pradier J.M."/>
            <person name="Quevillon E."/>
            <person name="Sharon A."/>
            <person name="Simon A."/>
            <person name="ten Have A."/>
            <person name="Tudzynski B."/>
            <person name="Tudzynski P."/>
            <person name="Wincker P."/>
            <person name="Andrew M."/>
            <person name="Anthouard V."/>
            <person name="Beever R.E."/>
            <person name="Beffa R."/>
            <person name="Benoit I."/>
            <person name="Bouzid O."/>
            <person name="Brault B."/>
            <person name="Chen Z."/>
            <person name="Choquer M."/>
            <person name="Collemare J."/>
            <person name="Cotton P."/>
            <person name="Danchin E.G."/>
            <person name="Da Silva C."/>
            <person name="Gautier A."/>
            <person name="Giraud C."/>
            <person name="Giraud T."/>
            <person name="Gonzalez C."/>
            <person name="Grossetete S."/>
            <person name="Guldener U."/>
            <person name="Henrissat B."/>
            <person name="Howlett B.J."/>
            <person name="Kodira C."/>
            <person name="Kretschmer M."/>
            <person name="Lappartient A."/>
            <person name="Leroch M."/>
            <person name="Levis C."/>
            <person name="Mauceli E."/>
            <person name="Neuveglise C."/>
            <person name="Oeser B."/>
            <person name="Pearson M."/>
            <person name="Poulain J."/>
            <person name="Poussereau N."/>
            <person name="Quesneville H."/>
            <person name="Rascle C."/>
            <person name="Schumacher J."/>
            <person name="Segurens B."/>
            <person name="Sexton A."/>
            <person name="Silva E."/>
            <person name="Sirven C."/>
            <person name="Soanes D.M."/>
            <person name="Talbot N.J."/>
            <person name="Templeton M."/>
            <person name="Yandava C."/>
            <person name="Yarden O."/>
            <person name="Zeng Q."/>
            <person name="Rollins J.A."/>
            <person name="Lebrun M.H."/>
            <person name="Dickman M."/>
        </authorList>
    </citation>
    <scope>NUCLEOTIDE SEQUENCE [LARGE SCALE GENOMIC DNA]</scope>
    <source>
        <strain evidence="2 3">B05.10</strain>
    </source>
</reference>
<evidence type="ECO:0000313" key="3">
    <source>
        <dbReference type="Proteomes" id="UP000001798"/>
    </source>
</evidence>
<dbReference type="OrthoDB" id="3535787at2759"/>
<dbReference type="EMBL" id="CP009809">
    <property type="protein sequence ID" value="ATZ50435.1"/>
    <property type="molecule type" value="Genomic_DNA"/>
</dbReference>
<proteinExistence type="predicted"/>
<dbReference type="RefSeq" id="XP_024549010.1">
    <property type="nucleotide sequence ID" value="XM_024693225.1"/>
</dbReference>
<dbReference type="AlphaFoldDB" id="A0A384JIL7"/>
<dbReference type="VEuPathDB" id="FungiDB:Bcin05g07860"/>
<organism evidence="2 3">
    <name type="scientific">Botryotinia fuckeliana (strain B05.10)</name>
    <name type="common">Noble rot fungus</name>
    <name type="synonym">Botrytis cinerea</name>
    <dbReference type="NCBI Taxonomy" id="332648"/>
    <lineage>
        <taxon>Eukaryota</taxon>
        <taxon>Fungi</taxon>
        <taxon>Dikarya</taxon>
        <taxon>Ascomycota</taxon>
        <taxon>Pezizomycotina</taxon>
        <taxon>Leotiomycetes</taxon>
        <taxon>Helotiales</taxon>
        <taxon>Sclerotiniaceae</taxon>
        <taxon>Botrytis</taxon>
    </lineage>
</organism>
<evidence type="ECO:0000256" key="1">
    <source>
        <dbReference type="SAM" id="MobiDB-lite"/>
    </source>
</evidence>
<accession>A0A384JIL7</accession>
<protein>
    <submittedName>
        <fullName evidence="2">Uncharacterized protein</fullName>
    </submittedName>
</protein>
<name>A0A384JIL7_BOTFB</name>